<evidence type="ECO:0000256" key="8">
    <source>
        <dbReference type="ARBA" id="ARBA00038129"/>
    </source>
</evidence>
<evidence type="ECO:0000256" key="11">
    <source>
        <dbReference type="ARBA" id="ARBA00042663"/>
    </source>
</evidence>
<proteinExistence type="inferred from homology"/>
<evidence type="ECO:0000256" key="5">
    <source>
        <dbReference type="ARBA" id="ARBA00023242"/>
    </source>
</evidence>
<evidence type="ECO:0000259" key="12">
    <source>
        <dbReference type="Pfam" id="PF00808"/>
    </source>
</evidence>
<comment type="caution">
    <text evidence="13">The sequence shown here is derived from an EMBL/GenBank/DDBJ whole genome shotgun (WGS) entry which is preliminary data.</text>
</comment>
<keyword evidence="4" id="KW-0804">Transcription</keyword>
<name>A0A1W0X6C1_HYPEX</name>
<evidence type="ECO:0000256" key="10">
    <source>
        <dbReference type="ARBA" id="ARBA00042333"/>
    </source>
</evidence>
<dbReference type="InterPro" id="IPR050568">
    <property type="entry name" value="Transcr_DNA_Rep_Reg"/>
</dbReference>
<accession>A0A1W0X6C1</accession>
<keyword evidence="5" id="KW-0539">Nucleus</keyword>
<dbReference type="Gene3D" id="1.10.20.10">
    <property type="entry name" value="Histone, subunit A"/>
    <property type="match status" value="1"/>
</dbReference>
<dbReference type="PANTHER" id="PTHR10252">
    <property type="entry name" value="HISTONE-LIKE TRANSCRIPTION FACTOR CCAAT-RELATED"/>
    <property type="match status" value="1"/>
</dbReference>
<evidence type="ECO:0000256" key="2">
    <source>
        <dbReference type="ARBA" id="ARBA00023015"/>
    </source>
</evidence>
<comment type="subcellular location">
    <subcellularLocation>
        <location evidence="1">Nucleus</location>
    </subcellularLocation>
</comment>
<evidence type="ECO:0000256" key="4">
    <source>
        <dbReference type="ARBA" id="ARBA00023163"/>
    </source>
</evidence>
<keyword evidence="3" id="KW-0238">DNA-binding</keyword>
<keyword evidence="2" id="KW-0805">Transcription regulation</keyword>
<dbReference type="Proteomes" id="UP000192578">
    <property type="component" value="Unassembled WGS sequence"/>
</dbReference>
<comment type="subunit">
    <text evidence="7">Heterotrimeric transcription factor composed of three components, NF-YA, NF-YB and NF-YC. NF-YB and NF-YC must interact and dimerize for NF-YA association and DNA binding.</text>
</comment>
<dbReference type="Pfam" id="PF00808">
    <property type="entry name" value="CBFD_NFYB_HMF"/>
    <property type="match status" value="1"/>
</dbReference>
<dbReference type="GO" id="GO:0001228">
    <property type="term" value="F:DNA-binding transcription activator activity, RNA polymerase II-specific"/>
    <property type="evidence" value="ECO:0007669"/>
    <property type="project" value="TreeGrafter"/>
</dbReference>
<gene>
    <name evidence="13" type="ORF">BV898_03344</name>
</gene>
<evidence type="ECO:0000256" key="9">
    <source>
        <dbReference type="ARBA" id="ARBA00040590"/>
    </source>
</evidence>
<reference evidence="14" key="1">
    <citation type="submission" date="2017-01" db="EMBL/GenBank/DDBJ databases">
        <title>Comparative genomics of anhydrobiosis in the tardigrade Hypsibius dujardini.</title>
        <authorList>
            <person name="Yoshida Y."/>
            <person name="Koutsovoulos G."/>
            <person name="Laetsch D."/>
            <person name="Stevens L."/>
            <person name="Kumar S."/>
            <person name="Horikawa D."/>
            <person name="Ishino K."/>
            <person name="Komine S."/>
            <person name="Tomita M."/>
            <person name="Blaxter M."/>
            <person name="Arakawa K."/>
        </authorList>
    </citation>
    <scope>NUCLEOTIDE SEQUENCE [LARGE SCALE GENOMIC DNA]</scope>
    <source>
        <strain evidence="14">Z151</strain>
    </source>
</reference>
<dbReference type="PANTHER" id="PTHR10252:SF8">
    <property type="entry name" value="NUCLEAR TRANSCRIPTION FACTOR Y SUBUNIT GAMMA"/>
    <property type="match status" value="1"/>
</dbReference>
<dbReference type="AlphaFoldDB" id="A0A1W0X6C1"/>
<dbReference type="InterPro" id="IPR009072">
    <property type="entry name" value="Histone-fold"/>
</dbReference>
<dbReference type="FunFam" id="1.10.20.10:FF:000006">
    <property type="entry name" value="Nuclear transcription factor Y subunit gamma"/>
    <property type="match status" value="1"/>
</dbReference>
<comment type="similarity">
    <text evidence="8">Belongs to the NFYC/HAP5 subunit family.</text>
</comment>
<evidence type="ECO:0000256" key="3">
    <source>
        <dbReference type="ARBA" id="ARBA00023125"/>
    </source>
</evidence>
<evidence type="ECO:0000313" key="14">
    <source>
        <dbReference type="Proteomes" id="UP000192578"/>
    </source>
</evidence>
<sequence length="285" mass="31156">MSSGSGVTFTALAQSLANLPSGSTIVSQDGTSISLDNNQQLVIQSAGGAEETVTRESSAEQQLRTFWQRQTDKIRSMRPEEFRHQELPLARIKKIMKLDEDVGMISSEAPVVLSKACEMFIEELTLRAWLHVEENKRRTLQRNDVATAVSKCDQFDFLIDIVPRDEVKPKPTTKNTPRSVSEVQYYVQQGGAASSLPSAGTGDSQPERTQTLPIMVNGPGGDVQQANLNLSANQLEAIRNYITQLGIPITSSNQIVIQAPTQGGNQLQVSLNSQQLNAQNSSDTE</sequence>
<dbReference type="EMBL" id="MTYJ01000015">
    <property type="protein sequence ID" value="OQV22918.1"/>
    <property type="molecule type" value="Genomic_DNA"/>
</dbReference>
<evidence type="ECO:0000313" key="13">
    <source>
        <dbReference type="EMBL" id="OQV22918.1"/>
    </source>
</evidence>
<evidence type="ECO:0000256" key="7">
    <source>
        <dbReference type="ARBA" id="ARBA00025911"/>
    </source>
</evidence>
<feature type="domain" description="Transcription factor CBF/NF-Y/archaeal histone" evidence="12">
    <location>
        <begin position="86"/>
        <end position="149"/>
    </location>
</feature>
<dbReference type="InterPro" id="IPR003958">
    <property type="entry name" value="CBFA_NFYB_domain"/>
</dbReference>
<dbReference type="GO" id="GO:0016602">
    <property type="term" value="C:CCAAT-binding factor complex"/>
    <property type="evidence" value="ECO:0007669"/>
    <property type="project" value="TreeGrafter"/>
</dbReference>
<keyword evidence="14" id="KW-1185">Reference proteome</keyword>
<organism evidence="13 14">
    <name type="scientific">Hypsibius exemplaris</name>
    <name type="common">Freshwater tardigrade</name>
    <dbReference type="NCBI Taxonomy" id="2072580"/>
    <lineage>
        <taxon>Eukaryota</taxon>
        <taxon>Metazoa</taxon>
        <taxon>Ecdysozoa</taxon>
        <taxon>Tardigrada</taxon>
        <taxon>Eutardigrada</taxon>
        <taxon>Parachela</taxon>
        <taxon>Hypsibioidea</taxon>
        <taxon>Hypsibiidae</taxon>
        <taxon>Hypsibius</taxon>
    </lineage>
</organism>
<evidence type="ECO:0000256" key="1">
    <source>
        <dbReference type="ARBA" id="ARBA00004123"/>
    </source>
</evidence>
<dbReference type="SUPFAM" id="SSF47113">
    <property type="entry name" value="Histone-fold"/>
    <property type="match status" value="1"/>
</dbReference>
<evidence type="ECO:0000256" key="6">
    <source>
        <dbReference type="ARBA" id="ARBA00025263"/>
    </source>
</evidence>
<dbReference type="GO" id="GO:0046982">
    <property type="term" value="F:protein heterodimerization activity"/>
    <property type="evidence" value="ECO:0007669"/>
    <property type="project" value="InterPro"/>
</dbReference>
<comment type="function">
    <text evidence="6">Component of the sequence-specific heterotrimeric transcription factor (NF-Y) which specifically recognizes a 5'-CCAAT-3' box motif found in the promoters of its target genes. NF-Y can function as both an activator and a repressor, depending on its interacting cofactors.</text>
</comment>
<dbReference type="GO" id="GO:0000978">
    <property type="term" value="F:RNA polymerase II cis-regulatory region sequence-specific DNA binding"/>
    <property type="evidence" value="ECO:0007669"/>
    <property type="project" value="TreeGrafter"/>
</dbReference>
<dbReference type="OrthoDB" id="1272441at2759"/>
<dbReference type="CDD" id="cd22908">
    <property type="entry name" value="HFD_NFYC-like"/>
    <property type="match status" value="1"/>
</dbReference>
<protein>
    <recommendedName>
        <fullName evidence="9">Nuclear transcription factor Y subunit gamma</fullName>
    </recommendedName>
    <alternativeName>
        <fullName evidence="10">CAAT box DNA-binding protein subunit C</fullName>
    </alternativeName>
    <alternativeName>
        <fullName evidence="11">Nuclear transcription factor Y subunit C</fullName>
    </alternativeName>
</protein>